<name>A0ABY5MIP7_9HYPH</name>
<evidence type="ECO:0000256" key="1">
    <source>
        <dbReference type="SAM" id="Phobius"/>
    </source>
</evidence>
<protein>
    <recommendedName>
        <fullName evidence="4">GlsB/YeaQ/YmgE family stress response membrane protein</fullName>
    </recommendedName>
</protein>
<evidence type="ECO:0008006" key="4">
    <source>
        <dbReference type="Google" id="ProtNLM"/>
    </source>
</evidence>
<feature type="transmembrane region" description="Helical" evidence="1">
    <location>
        <begin position="40"/>
        <end position="60"/>
    </location>
</feature>
<evidence type="ECO:0000313" key="2">
    <source>
        <dbReference type="EMBL" id="UUP17133.1"/>
    </source>
</evidence>
<evidence type="ECO:0000313" key="3">
    <source>
        <dbReference type="Proteomes" id="UP001342418"/>
    </source>
</evidence>
<feature type="transmembrane region" description="Helical" evidence="1">
    <location>
        <begin position="67"/>
        <end position="88"/>
    </location>
</feature>
<dbReference type="EMBL" id="CP030941">
    <property type="protein sequence ID" value="UUP17133.1"/>
    <property type="molecule type" value="Genomic_DNA"/>
</dbReference>
<feature type="transmembrane region" description="Helical" evidence="1">
    <location>
        <begin position="9"/>
        <end position="28"/>
    </location>
</feature>
<keyword evidence="1" id="KW-1133">Transmembrane helix</keyword>
<reference evidence="2 3" key="1">
    <citation type="submission" date="2018-07" db="EMBL/GenBank/DDBJ databases">
        <title>Genome sequence of Nitratireductor thuwali#1536.</title>
        <authorList>
            <person name="Michoud G."/>
            <person name="Merlino G."/>
            <person name="Sefrji F.O."/>
            <person name="Daffonchio D."/>
        </authorList>
    </citation>
    <scope>NUCLEOTIDE SEQUENCE [LARGE SCALE GENOMIC DNA]</scope>
    <source>
        <strain evidence="3">Nit1536</strain>
    </source>
</reference>
<organism evidence="2 3">
    <name type="scientific">Nitratireductor thuwali</name>
    <dbReference type="NCBI Taxonomy" id="2267699"/>
    <lineage>
        <taxon>Bacteria</taxon>
        <taxon>Pseudomonadati</taxon>
        <taxon>Pseudomonadota</taxon>
        <taxon>Alphaproteobacteria</taxon>
        <taxon>Hyphomicrobiales</taxon>
        <taxon>Phyllobacteriaceae</taxon>
        <taxon>Nitratireductor</taxon>
    </lineage>
</organism>
<sequence length="96" mass="10124">MLMKLDSTWLLFAVVAVAMLSFIFSMALDAVMKEAGFGAAGSAVIITAAFFGTIYAANWYGLRFSSLLDAVLAGMGGAFVVLLVLVLVKSALLRLL</sequence>
<dbReference type="RefSeq" id="WP_338529495.1">
    <property type="nucleotide sequence ID" value="NZ_CP030941.1"/>
</dbReference>
<keyword evidence="1" id="KW-0812">Transmembrane</keyword>
<keyword evidence="1" id="KW-0472">Membrane</keyword>
<gene>
    <name evidence="2" type="ORF">NTH_01591</name>
</gene>
<accession>A0ABY5MIP7</accession>
<proteinExistence type="predicted"/>
<keyword evidence="3" id="KW-1185">Reference proteome</keyword>
<dbReference type="Proteomes" id="UP001342418">
    <property type="component" value="Chromosome"/>
</dbReference>